<accession>A0ACC2WE70</accession>
<name>A0ACC2WE70_9TREE</name>
<sequence length="543" mass="60485">MSKSEEKTSKRKSKDVDVVTEEPKKEKKDKKEKKEKKDKKEKKEKKEKKITGAVEPTTTDAATEDIQMESEESKPVKDESNAPEDGSIKKRKREQTSDDNDTKEDDENLLEIDPDAPTPLSKAQARAARKEAKRKRKDGEADGEAETDEEETGADGERKSKKSKKDKDDVPKPPKRQHSVWIGNLAFKTNAESLKAWLEREIILLSKGGGPKAEAGEADEDDEPEEGDDDEVDEETEIITRVNMPMKQGRFGVQNQGFQKLGVRLSERMIDGRRLLIKYGDDYGAKADARTPKPVTSIPAGALPKSQPHNASATLFMGNLPFDATEEAIWDFVERNAQEALKGRKKSKKGKGRKAKKGGEEDSESESESEQEGEEEEEKEEEIADDDAKAILENKSKQSGEVSGLRRVRMPLFEDSGRCKGFAFLDFKSVEQATLALANRRNHFLYNRKLKMQYASESSTKRSLPAAQRNRPPAEEGEEGAAAPSRPSGRYFDKSAPAEGEEKKEARGKKWETAGRPKPGAALMMAKRESVAIVAGQGKKITF</sequence>
<evidence type="ECO:0000313" key="2">
    <source>
        <dbReference type="Proteomes" id="UP001241377"/>
    </source>
</evidence>
<gene>
    <name evidence="1" type="ORF">QFC19_001734</name>
</gene>
<organism evidence="1 2">
    <name type="scientific">Naganishia cerealis</name>
    <dbReference type="NCBI Taxonomy" id="610337"/>
    <lineage>
        <taxon>Eukaryota</taxon>
        <taxon>Fungi</taxon>
        <taxon>Dikarya</taxon>
        <taxon>Basidiomycota</taxon>
        <taxon>Agaricomycotina</taxon>
        <taxon>Tremellomycetes</taxon>
        <taxon>Filobasidiales</taxon>
        <taxon>Filobasidiaceae</taxon>
        <taxon>Naganishia</taxon>
    </lineage>
</organism>
<proteinExistence type="predicted"/>
<protein>
    <submittedName>
        <fullName evidence="1">Uncharacterized protein</fullName>
    </submittedName>
</protein>
<dbReference type="EMBL" id="JASBWR010000014">
    <property type="protein sequence ID" value="KAJ9110064.1"/>
    <property type="molecule type" value="Genomic_DNA"/>
</dbReference>
<comment type="caution">
    <text evidence="1">The sequence shown here is derived from an EMBL/GenBank/DDBJ whole genome shotgun (WGS) entry which is preliminary data.</text>
</comment>
<keyword evidence="2" id="KW-1185">Reference proteome</keyword>
<dbReference type="Proteomes" id="UP001241377">
    <property type="component" value="Unassembled WGS sequence"/>
</dbReference>
<reference evidence="1" key="1">
    <citation type="submission" date="2023-04" db="EMBL/GenBank/DDBJ databases">
        <title>Draft Genome sequencing of Naganishia species isolated from polar environments using Oxford Nanopore Technology.</title>
        <authorList>
            <person name="Leo P."/>
            <person name="Venkateswaran K."/>
        </authorList>
    </citation>
    <scope>NUCLEOTIDE SEQUENCE</scope>
    <source>
        <strain evidence="1">MNA-CCFEE 5261</strain>
    </source>
</reference>
<evidence type="ECO:0000313" key="1">
    <source>
        <dbReference type="EMBL" id="KAJ9110064.1"/>
    </source>
</evidence>